<evidence type="ECO:0000313" key="2">
    <source>
        <dbReference type="EMBL" id="KAJ1210075.1"/>
    </source>
</evidence>
<evidence type="ECO:0000313" key="3">
    <source>
        <dbReference type="Proteomes" id="UP001066276"/>
    </source>
</evidence>
<reference evidence="2" key="1">
    <citation type="journal article" date="2022" name="bioRxiv">
        <title>Sequencing and chromosome-scale assembly of the giantPleurodeles waltlgenome.</title>
        <authorList>
            <person name="Brown T."/>
            <person name="Elewa A."/>
            <person name="Iarovenko S."/>
            <person name="Subramanian E."/>
            <person name="Araus A.J."/>
            <person name="Petzold A."/>
            <person name="Susuki M."/>
            <person name="Suzuki K.-i.T."/>
            <person name="Hayashi T."/>
            <person name="Toyoda A."/>
            <person name="Oliveira C."/>
            <person name="Osipova E."/>
            <person name="Leigh N.D."/>
            <person name="Simon A."/>
            <person name="Yun M.H."/>
        </authorList>
    </citation>
    <scope>NUCLEOTIDE SEQUENCE</scope>
    <source>
        <strain evidence="2">20211129_DDA</strain>
        <tissue evidence="2">Liver</tissue>
    </source>
</reference>
<proteinExistence type="predicted"/>
<keyword evidence="3" id="KW-1185">Reference proteome</keyword>
<evidence type="ECO:0000256" key="1">
    <source>
        <dbReference type="SAM" id="MobiDB-lite"/>
    </source>
</evidence>
<sequence length="87" mass="9760">MKKTAMSLEEAKEDRRKRLMNSDGPSEYRDQRCRTSMPQAAHDVGRIFSEDGKEDQAVATLRIRPCSGESMALAGMVPQGTELMNKQ</sequence>
<accession>A0AAV7WCQ7</accession>
<feature type="region of interest" description="Disordered" evidence="1">
    <location>
        <begin position="1"/>
        <end position="40"/>
    </location>
</feature>
<comment type="caution">
    <text evidence="2">The sequence shown here is derived from an EMBL/GenBank/DDBJ whole genome shotgun (WGS) entry which is preliminary data.</text>
</comment>
<organism evidence="2 3">
    <name type="scientific">Pleurodeles waltl</name>
    <name type="common">Iberian ribbed newt</name>
    <dbReference type="NCBI Taxonomy" id="8319"/>
    <lineage>
        <taxon>Eukaryota</taxon>
        <taxon>Metazoa</taxon>
        <taxon>Chordata</taxon>
        <taxon>Craniata</taxon>
        <taxon>Vertebrata</taxon>
        <taxon>Euteleostomi</taxon>
        <taxon>Amphibia</taxon>
        <taxon>Batrachia</taxon>
        <taxon>Caudata</taxon>
        <taxon>Salamandroidea</taxon>
        <taxon>Salamandridae</taxon>
        <taxon>Pleurodelinae</taxon>
        <taxon>Pleurodeles</taxon>
    </lineage>
</organism>
<dbReference type="Proteomes" id="UP001066276">
    <property type="component" value="Chromosome 1_2"/>
</dbReference>
<name>A0AAV7WCQ7_PLEWA</name>
<gene>
    <name evidence="2" type="ORF">NDU88_005443</name>
</gene>
<dbReference type="EMBL" id="JANPWB010000002">
    <property type="protein sequence ID" value="KAJ1210075.1"/>
    <property type="molecule type" value="Genomic_DNA"/>
</dbReference>
<dbReference type="AlphaFoldDB" id="A0AAV7WCQ7"/>
<protein>
    <submittedName>
        <fullName evidence="2">Uncharacterized protein</fullName>
    </submittedName>
</protein>